<dbReference type="Pfam" id="PF01040">
    <property type="entry name" value="UbiA"/>
    <property type="match status" value="1"/>
</dbReference>
<evidence type="ECO:0000256" key="5">
    <source>
        <dbReference type="SAM" id="Phobius"/>
    </source>
</evidence>
<evidence type="ECO:0000313" key="6">
    <source>
        <dbReference type="EMBL" id="CCH67270.1"/>
    </source>
</evidence>
<feature type="transmembrane region" description="Helical" evidence="5">
    <location>
        <begin position="217"/>
        <end position="239"/>
    </location>
</feature>
<keyword evidence="2 5" id="KW-0812">Transmembrane</keyword>
<reference evidence="6 7" key="1">
    <citation type="submission" date="2012-05" db="EMBL/GenBank/DDBJ databases">
        <authorList>
            <person name="Hilton J."/>
        </authorList>
    </citation>
    <scope>NUCLEOTIDE SEQUENCE [LARGE SCALE GENOMIC DNA]</scope>
    <source>
        <strain evidence="6 7">HH01</strain>
    </source>
</reference>
<dbReference type="STRING" id="1165094.RINTHH_11150"/>
<evidence type="ECO:0000256" key="3">
    <source>
        <dbReference type="ARBA" id="ARBA00022989"/>
    </source>
</evidence>
<dbReference type="AlphaFoldDB" id="M1X2R2"/>
<feature type="transmembrane region" description="Helical" evidence="5">
    <location>
        <begin position="49"/>
        <end position="69"/>
    </location>
</feature>
<dbReference type="Proteomes" id="UP000053051">
    <property type="component" value="Unassembled WGS sequence"/>
</dbReference>
<dbReference type="EMBL" id="CAIY01000044">
    <property type="protein sequence ID" value="CCH67270.1"/>
    <property type="molecule type" value="Genomic_DNA"/>
</dbReference>
<dbReference type="OrthoDB" id="9803632at2"/>
<name>M1X2R2_9NOST</name>
<evidence type="ECO:0000313" key="7">
    <source>
        <dbReference type="Proteomes" id="UP000053051"/>
    </source>
</evidence>
<dbReference type="InterPro" id="IPR000537">
    <property type="entry name" value="UbiA_prenyltransferase"/>
</dbReference>
<comment type="caution">
    <text evidence="6">The sequence shown here is derived from an EMBL/GenBank/DDBJ whole genome shotgun (WGS) entry which is preliminary data.</text>
</comment>
<comment type="subcellular location">
    <subcellularLocation>
        <location evidence="1">Membrane</location>
        <topology evidence="1">Multi-pass membrane protein</topology>
    </subcellularLocation>
</comment>
<feature type="transmembrane region" description="Helical" evidence="5">
    <location>
        <begin position="115"/>
        <end position="139"/>
    </location>
</feature>
<protein>
    <submittedName>
        <fullName evidence="6">Conserved membrane protein, possible 4-hydroxybenzoate octaprenyltranferase</fullName>
    </submittedName>
</protein>
<keyword evidence="7" id="KW-1185">Reference proteome</keyword>
<feature type="transmembrane region" description="Helical" evidence="5">
    <location>
        <begin position="245"/>
        <end position="263"/>
    </location>
</feature>
<evidence type="ECO:0000256" key="1">
    <source>
        <dbReference type="ARBA" id="ARBA00004141"/>
    </source>
</evidence>
<evidence type="ECO:0000256" key="4">
    <source>
        <dbReference type="ARBA" id="ARBA00023136"/>
    </source>
</evidence>
<organism evidence="6 7">
    <name type="scientific">Richelia intracellularis HH01</name>
    <dbReference type="NCBI Taxonomy" id="1165094"/>
    <lineage>
        <taxon>Bacteria</taxon>
        <taxon>Bacillati</taxon>
        <taxon>Cyanobacteriota</taxon>
        <taxon>Cyanophyceae</taxon>
        <taxon>Nostocales</taxon>
        <taxon>Nostocaceae</taxon>
        <taxon>Richelia</taxon>
    </lineage>
</organism>
<keyword evidence="3 5" id="KW-1133">Transmembrane helix</keyword>
<reference evidence="7" key="2">
    <citation type="submission" date="2016-01" db="EMBL/GenBank/DDBJ databases">
        <title>Diatom-associated endosymboitic cyanobacterium lacks core nitrogen metabolism enzymes.</title>
        <authorList>
            <person name="Hilton J.A."/>
            <person name="Foster R.A."/>
            <person name="Tripp H.J."/>
            <person name="Carter B.J."/>
            <person name="Zehr J.P."/>
            <person name="Villareal T.A."/>
        </authorList>
    </citation>
    <scope>NUCLEOTIDE SEQUENCE [LARGE SCALE GENOMIC DNA]</scope>
    <source>
        <strain evidence="7">HH01</strain>
    </source>
</reference>
<feature type="transmembrane region" description="Helical" evidence="5">
    <location>
        <begin position="20"/>
        <end position="42"/>
    </location>
</feature>
<dbReference type="GO" id="GO:0016020">
    <property type="term" value="C:membrane"/>
    <property type="evidence" value="ECO:0007669"/>
    <property type="project" value="UniProtKB-SubCell"/>
</dbReference>
<accession>M1X2R2</accession>
<dbReference type="Gene3D" id="1.10.357.140">
    <property type="entry name" value="UbiA prenyltransferase"/>
    <property type="match status" value="1"/>
</dbReference>
<feature type="transmembrane region" description="Helical" evidence="5">
    <location>
        <begin position="176"/>
        <end position="196"/>
    </location>
</feature>
<keyword evidence="4 5" id="KW-0472">Membrane</keyword>
<sequence>MYSRIKNLLSLFNKDTFHDFLEIIRLKFHLNFAFVILGATSFSERIDTGLIFSLLLMYLSFNVFVYGGIYTMNAITDLDKDSQHPLKCNRPLPSGRISKQSAIKLAVSLMSIGTFLGFLLFGINVGLIYVVFIAINLFYSLVARNIPYLELFVNASTMPLRLLMGTYLVTDSLVPTSLMFGAFCVGIGFLSVRRIVEKDIQNSIEARPALKAYQGNTMLWIQLVSFIGLILAFSSDIFIQQTFTAYLLMVIYFIIFCLGVHFSKSLRSYWRNFYGH</sequence>
<dbReference type="RefSeq" id="WP_008233618.1">
    <property type="nucleotide sequence ID" value="NZ_CAIY01000044.1"/>
</dbReference>
<evidence type="ECO:0000256" key="2">
    <source>
        <dbReference type="ARBA" id="ARBA00022692"/>
    </source>
</evidence>
<dbReference type="GO" id="GO:0016765">
    <property type="term" value="F:transferase activity, transferring alkyl or aryl (other than methyl) groups"/>
    <property type="evidence" value="ECO:0007669"/>
    <property type="project" value="InterPro"/>
</dbReference>
<gene>
    <name evidence="6" type="ORF">RINTHH_11150</name>
</gene>
<dbReference type="InterPro" id="IPR044878">
    <property type="entry name" value="UbiA_sf"/>
</dbReference>
<proteinExistence type="predicted"/>